<dbReference type="STRING" id="1257118.L8HLF4"/>
<accession>L8HLF4</accession>
<dbReference type="GO" id="GO:0007165">
    <property type="term" value="P:signal transduction"/>
    <property type="evidence" value="ECO:0007669"/>
    <property type="project" value="InterPro"/>
</dbReference>
<gene>
    <name evidence="5" type="ORF">ACA1_289740</name>
</gene>
<proteinExistence type="predicted"/>
<dbReference type="PANTHER" id="PTHR23176:SF129">
    <property type="entry name" value="RHO GTPASE ACTIVATING PROTEIN AT 16F, ISOFORM E-RELATED"/>
    <property type="match status" value="1"/>
</dbReference>
<dbReference type="AlphaFoldDB" id="L8HLF4"/>
<dbReference type="KEGG" id="acan:ACA1_289740"/>
<dbReference type="GO" id="GO:0005737">
    <property type="term" value="C:cytoplasm"/>
    <property type="evidence" value="ECO:0007669"/>
    <property type="project" value="TreeGrafter"/>
</dbReference>
<dbReference type="OrthoDB" id="19923at2759"/>
<evidence type="ECO:0000313" key="5">
    <source>
        <dbReference type="EMBL" id="ELR25221.1"/>
    </source>
</evidence>
<comment type="function">
    <text evidence="2">Rho GTPase-activating protein involved in the signal transduction pathway.</text>
</comment>
<dbReference type="InterPro" id="IPR050729">
    <property type="entry name" value="Rho-GAP"/>
</dbReference>
<organism evidence="5 6">
    <name type="scientific">Acanthamoeba castellanii (strain ATCC 30010 / Neff)</name>
    <dbReference type="NCBI Taxonomy" id="1257118"/>
    <lineage>
        <taxon>Eukaryota</taxon>
        <taxon>Amoebozoa</taxon>
        <taxon>Discosea</taxon>
        <taxon>Longamoebia</taxon>
        <taxon>Centramoebida</taxon>
        <taxon>Acanthamoebidae</taxon>
        <taxon>Acanthamoeba</taxon>
    </lineage>
</organism>
<protein>
    <submittedName>
        <fullName evidence="5">RhoGAP domain containing protein</fullName>
    </submittedName>
</protein>
<feature type="region of interest" description="Disordered" evidence="3">
    <location>
        <begin position="1"/>
        <end position="22"/>
    </location>
</feature>
<evidence type="ECO:0000256" key="1">
    <source>
        <dbReference type="ARBA" id="ARBA00022468"/>
    </source>
</evidence>
<dbReference type="Proteomes" id="UP000011083">
    <property type="component" value="Unassembled WGS sequence"/>
</dbReference>
<evidence type="ECO:0000256" key="2">
    <source>
        <dbReference type="ARBA" id="ARBA00037092"/>
    </source>
</evidence>
<evidence type="ECO:0000259" key="4">
    <source>
        <dbReference type="PROSITE" id="PS50238"/>
    </source>
</evidence>
<dbReference type="CDD" id="cd00159">
    <property type="entry name" value="RhoGAP"/>
    <property type="match status" value="1"/>
</dbReference>
<reference evidence="5 6" key="1">
    <citation type="journal article" date="2013" name="Genome Biol.">
        <title>Genome of Acanthamoeba castellanii highlights extensive lateral gene transfer and early evolution of tyrosine kinase signaling.</title>
        <authorList>
            <person name="Clarke M."/>
            <person name="Lohan A.J."/>
            <person name="Liu B."/>
            <person name="Lagkouvardos I."/>
            <person name="Roy S."/>
            <person name="Zafar N."/>
            <person name="Bertelli C."/>
            <person name="Schilde C."/>
            <person name="Kianianmomeni A."/>
            <person name="Burglin T.R."/>
            <person name="Frech C."/>
            <person name="Turcotte B."/>
            <person name="Kopec K.O."/>
            <person name="Synnott J.M."/>
            <person name="Choo C."/>
            <person name="Paponov I."/>
            <person name="Finkler A."/>
            <person name="Soon Heng Tan C."/>
            <person name="Hutchins A.P."/>
            <person name="Weinmeier T."/>
            <person name="Rattei T."/>
            <person name="Chu J.S."/>
            <person name="Gimenez G."/>
            <person name="Irimia M."/>
            <person name="Rigden D.J."/>
            <person name="Fitzpatrick D.A."/>
            <person name="Lorenzo-Morales J."/>
            <person name="Bateman A."/>
            <person name="Chiu C.H."/>
            <person name="Tang P."/>
            <person name="Hegemann P."/>
            <person name="Fromm H."/>
            <person name="Raoult D."/>
            <person name="Greub G."/>
            <person name="Miranda-Saavedra D."/>
            <person name="Chen N."/>
            <person name="Nash P."/>
            <person name="Ginger M.L."/>
            <person name="Horn M."/>
            <person name="Schaap P."/>
            <person name="Caler L."/>
            <person name="Loftus B."/>
        </authorList>
    </citation>
    <scope>NUCLEOTIDE SEQUENCE [LARGE SCALE GENOMIC DNA]</scope>
    <source>
        <strain evidence="5 6">Neff</strain>
    </source>
</reference>
<dbReference type="EMBL" id="KB007805">
    <property type="protein sequence ID" value="ELR25221.1"/>
    <property type="molecule type" value="Genomic_DNA"/>
</dbReference>
<dbReference type="VEuPathDB" id="AmoebaDB:ACA1_289740"/>
<dbReference type="InterPro" id="IPR008936">
    <property type="entry name" value="Rho_GTPase_activation_prot"/>
</dbReference>
<dbReference type="Pfam" id="PF00620">
    <property type="entry name" value="RhoGAP"/>
    <property type="match status" value="1"/>
</dbReference>
<dbReference type="SUPFAM" id="SSF48350">
    <property type="entry name" value="GTPase activation domain, GAP"/>
    <property type="match status" value="1"/>
</dbReference>
<keyword evidence="1" id="KW-0343">GTPase activation</keyword>
<evidence type="ECO:0000313" key="6">
    <source>
        <dbReference type="Proteomes" id="UP000011083"/>
    </source>
</evidence>
<evidence type="ECO:0000256" key="3">
    <source>
        <dbReference type="SAM" id="MobiDB-lite"/>
    </source>
</evidence>
<name>L8HLF4_ACACF</name>
<dbReference type="SMART" id="SM00324">
    <property type="entry name" value="RhoGAP"/>
    <property type="match status" value="1"/>
</dbReference>
<dbReference type="PROSITE" id="PS50238">
    <property type="entry name" value="RHOGAP"/>
    <property type="match status" value="1"/>
</dbReference>
<dbReference type="GeneID" id="14926266"/>
<dbReference type="Gene3D" id="1.10.555.10">
    <property type="entry name" value="Rho GTPase activation protein"/>
    <property type="match status" value="1"/>
</dbReference>
<sequence>MKTTGQAKGAHLSHSAPASTRAARRMTLMTPTTTTTSQASGDTMTTTSPAFFANTKALLSRRLGARRPVSTSFDHSPSPPLPSCPAPPLWLPLVDFLCHLVELHGVGKMGVFRTSAGANTVRQLLKACECLYRKRAGREEMELLFAPYAREVDVVASVLKAYLREQSRPFLPVSLHDSFLAASEISDIDKRLHQLRAVISELSRYRRRIFHRFIRSLHRVQENQEENKMDASNLAIVFAPSLLRGEDDGLDILKIRAQCHVIENCILYHAVVFQEEVEEDSDEGDDDEEEVVEGVDVRLLAAAASSVDHLNTDGPTMLGSHDFKKAAFNPFHLVACQHCHKAILGIGQAYQCQVGVASGFRLSPRDPTFTRLVTHRVRLRSAQKV</sequence>
<dbReference type="GO" id="GO:0005096">
    <property type="term" value="F:GTPase activator activity"/>
    <property type="evidence" value="ECO:0007669"/>
    <property type="project" value="UniProtKB-KW"/>
</dbReference>
<dbReference type="InterPro" id="IPR000198">
    <property type="entry name" value="RhoGAP_dom"/>
</dbReference>
<dbReference type="RefSeq" id="XP_004367976.1">
    <property type="nucleotide sequence ID" value="XM_004367919.1"/>
</dbReference>
<feature type="domain" description="Rho-GAP" evidence="4">
    <location>
        <begin position="79"/>
        <end position="273"/>
    </location>
</feature>
<dbReference type="PANTHER" id="PTHR23176">
    <property type="entry name" value="RHO/RAC/CDC GTPASE-ACTIVATING PROTEIN"/>
    <property type="match status" value="1"/>
</dbReference>
<keyword evidence="6" id="KW-1185">Reference proteome</keyword>